<organism evidence="3 4">
    <name type="scientific">Ferruginivarius sediminum</name>
    <dbReference type="NCBI Taxonomy" id="2661937"/>
    <lineage>
        <taxon>Bacteria</taxon>
        <taxon>Pseudomonadati</taxon>
        <taxon>Pseudomonadota</taxon>
        <taxon>Alphaproteobacteria</taxon>
        <taxon>Rhodospirillales</taxon>
        <taxon>Rhodospirillaceae</taxon>
        <taxon>Ferruginivarius</taxon>
    </lineage>
</organism>
<dbReference type="InterPro" id="IPR050563">
    <property type="entry name" value="4-hydroxybenzoyl-CoA_TE"/>
</dbReference>
<dbReference type="AlphaFoldDB" id="A0A369TH28"/>
<dbReference type="CDD" id="cd00586">
    <property type="entry name" value="4HBT"/>
    <property type="match status" value="1"/>
</dbReference>
<dbReference type="SUPFAM" id="SSF54637">
    <property type="entry name" value="Thioesterase/thiol ester dehydrase-isomerase"/>
    <property type="match status" value="1"/>
</dbReference>
<comment type="similarity">
    <text evidence="1">Belongs to the 4-hydroxybenzoyl-CoA thioesterase family.</text>
</comment>
<dbReference type="RefSeq" id="WP_114580701.1">
    <property type="nucleotide sequence ID" value="NZ_QPMH01000002.1"/>
</dbReference>
<keyword evidence="4" id="KW-1185">Reference proteome</keyword>
<dbReference type="InterPro" id="IPR029069">
    <property type="entry name" value="HotDog_dom_sf"/>
</dbReference>
<reference evidence="3 4" key="1">
    <citation type="submission" date="2018-07" db="EMBL/GenBank/DDBJ databases">
        <title>Venubactetium sediminum gen. nov., sp. nov., isolated from a marine solar saltern.</title>
        <authorList>
            <person name="Wang S."/>
        </authorList>
    </citation>
    <scope>NUCLEOTIDE SEQUENCE [LARGE SCALE GENOMIC DNA]</scope>
    <source>
        <strain evidence="3 4">WD2A32</strain>
    </source>
</reference>
<sequence>MTSSEDERPDLADAGIYPHWTRDVLRYADTDRQGHVNNAVFSVFLESGRVSVLYDPDAPLAPEGASFVIARLEMDFRAEMRWPGEVAIGTAVTRLGRSSMTLGQGIFVDGACVATAHTVIVLMDEETRKSRAFPDETREALMRLAPAGASGAA</sequence>
<evidence type="ECO:0000313" key="4">
    <source>
        <dbReference type="Proteomes" id="UP000253941"/>
    </source>
</evidence>
<accession>A0A369TH28</accession>
<gene>
    <name evidence="3" type="ORF">DRB17_03120</name>
</gene>
<dbReference type="GO" id="GO:0047617">
    <property type="term" value="F:fatty acyl-CoA hydrolase activity"/>
    <property type="evidence" value="ECO:0007669"/>
    <property type="project" value="TreeGrafter"/>
</dbReference>
<dbReference type="Gene3D" id="3.10.129.10">
    <property type="entry name" value="Hotdog Thioesterase"/>
    <property type="match status" value="1"/>
</dbReference>
<keyword evidence="2" id="KW-0378">Hydrolase</keyword>
<name>A0A369TH28_9PROT</name>
<dbReference type="Proteomes" id="UP000253941">
    <property type="component" value="Unassembled WGS sequence"/>
</dbReference>
<proteinExistence type="inferred from homology"/>
<evidence type="ECO:0000256" key="1">
    <source>
        <dbReference type="ARBA" id="ARBA00005953"/>
    </source>
</evidence>
<evidence type="ECO:0000256" key="2">
    <source>
        <dbReference type="ARBA" id="ARBA00022801"/>
    </source>
</evidence>
<dbReference type="PANTHER" id="PTHR31793:SF27">
    <property type="entry name" value="NOVEL THIOESTERASE SUPERFAMILY DOMAIN AND SAPOSIN A-TYPE DOMAIN CONTAINING PROTEIN (0610012H03RIK)"/>
    <property type="match status" value="1"/>
</dbReference>
<evidence type="ECO:0000313" key="3">
    <source>
        <dbReference type="EMBL" id="RDD63447.1"/>
    </source>
</evidence>
<comment type="caution">
    <text evidence="3">The sequence shown here is derived from an EMBL/GenBank/DDBJ whole genome shotgun (WGS) entry which is preliminary data.</text>
</comment>
<dbReference type="PANTHER" id="PTHR31793">
    <property type="entry name" value="4-HYDROXYBENZOYL-COA THIOESTERASE FAMILY MEMBER"/>
    <property type="match status" value="1"/>
</dbReference>
<dbReference type="EMBL" id="QPMH01000002">
    <property type="protein sequence ID" value="RDD63447.1"/>
    <property type="molecule type" value="Genomic_DNA"/>
</dbReference>
<protein>
    <submittedName>
        <fullName evidence="3">Acyl-CoA thioesterase</fullName>
    </submittedName>
</protein>
<dbReference type="Pfam" id="PF13279">
    <property type="entry name" value="4HBT_2"/>
    <property type="match status" value="1"/>
</dbReference>